<feature type="transmembrane region" description="Helical" evidence="1">
    <location>
        <begin position="148"/>
        <end position="169"/>
    </location>
</feature>
<feature type="transmembrane region" description="Helical" evidence="1">
    <location>
        <begin position="73"/>
        <end position="92"/>
    </location>
</feature>
<comment type="caution">
    <text evidence="3">The sequence shown here is derived from an EMBL/GenBank/DDBJ whole genome shotgun (WGS) entry which is preliminary data.</text>
</comment>
<evidence type="ECO:0000313" key="2">
    <source>
        <dbReference type="EMBL" id="MTB64030.1"/>
    </source>
</evidence>
<keyword evidence="1" id="KW-0812">Transmembrane</keyword>
<proteinExistence type="predicted"/>
<evidence type="ECO:0000313" key="3">
    <source>
        <dbReference type="EMBL" id="MWV56018.1"/>
    </source>
</evidence>
<dbReference type="AlphaFoldDB" id="A0A6I4RBF3"/>
<accession>A0A6I4RBF3</accession>
<dbReference type="RefSeq" id="WP_154608028.1">
    <property type="nucleotide sequence ID" value="NZ_CP072115.1"/>
</dbReference>
<dbReference type="Proteomes" id="UP000435060">
    <property type="component" value="Unassembled WGS sequence"/>
</dbReference>
<dbReference type="Pfam" id="PF22564">
    <property type="entry name" value="HAAS"/>
    <property type="match status" value="1"/>
</dbReference>
<reference evidence="3 5" key="1">
    <citation type="submission" date="2019-10" db="EMBL/GenBank/DDBJ databases">
        <title>Streptococcis sp, isolated from the respiratory tract of Marmot.</title>
        <authorList>
            <person name="Zhang G."/>
        </authorList>
    </citation>
    <scope>NUCLEOTIDE SEQUENCE [LARGE SCALE GENOMIC DNA]</scope>
    <source>
        <strain evidence="5">zg-70</strain>
        <strain evidence="3">Zg-70</strain>
    </source>
</reference>
<keyword evidence="1" id="KW-1133">Transmembrane helix</keyword>
<dbReference type="EMBL" id="WLCG01000003">
    <property type="protein sequence ID" value="MTB64030.1"/>
    <property type="molecule type" value="Genomic_DNA"/>
</dbReference>
<keyword evidence="1" id="KW-0472">Membrane</keyword>
<dbReference type="Proteomes" id="UP000435423">
    <property type="component" value="Unassembled WGS sequence"/>
</dbReference>
<gene>
    <name evidence="2" type="ORF">GGG87_03305</name>
    <name evidence="3" type="ORF">GGH11_03345</name>
</gene>
<feature type="transmembrane region" description="Helical" evidence="1">
    <location>
        <begin position="123"/>
        <end position="142"/>
    </location>
</feature>
<reference evidence="2 4" key="2">
    <citation type="submission" date="2019-11" db="EMBL/GenBank/DDBJ databases">
        <title>Streptococcis sp. isolated from the respiratory tract of Marmot.</title>
        <authorList>
            <person name="Zhang G."/>
        </authorList>
    </citation>
    <scope>NUCLEOTIDE SEQUENCE [LARGE SCALE GENOMIC DNA]</scope>
    <source>
        <strain evidence="4">zg-86</strain>
        <strain evidence="2">Zg-86</strain>
    </source>
</reference>
<evidence type="ECO:0000313" key="4">
    <source>
        <dbReference type="Proteomes" id="UP000435060"/>
    </source>
</evidence>
<protein>
    <submittedName>
        <fullName evidence="3">DUF1700 domain-containing protein</fullName>
    </submittedName>
</protein>
<dbReference type="EMBL" id="WUBJ01000003">
    <property type="protein sequence ID" value="MWV56018.1"/>
    <property type="molecule type" value="Genomic_DNA"/>
</dbReference>
<evidence type="ECO:0000256" key="1">
    <source>
        <dbReference type="SAM" id="Phobius"/>
    </source>
</evidence>
<name>A0A6I4RBF3_9STRE</name>
<sequence length="194" mass="21532">MTRNDYITQLQKYLKRLPAEDYQDAMEHFNEYFDEAGLENEAQVIAELGSPKQAAREILNQLYDKKTEMGTATAKNTILIVILSILAAPLAFPLALTLLALFLTAIILVFSFLLVLASIWISAIALGIGFIFTAFQVLSIAWSSSLLFIGLGLAAITLGLLGTQMTIILGKKTVLALIHLMQEKVIRRNRYEII</sequence>
<organism evidence="3 5">
    <name type="scientific">Streptococcus zhangguiae</name>
    <dbReference type="NCBI Taxonomy" id="2664091"/>
    <lineage>
        <taxon>Bacteria</taxon>
        <taxon>Bacillati</taxon>
        <taxon>Bacillota</taxon>
        <taxon>Bacilli</taxon>
        <taxon>Lactobacillales</taxon>
        <taxon>Streptococcaceae</taxon>
        <taxon>Streptococcus</taxon>
    </lineage>
</organism>
<keyword evidence="4" id="KW-1185">Reference proteome</keyword>
<evidence type="ECO:0000313" key="5">
    <source>
        <dbReference type="Proteomes" id="UP000435423"/>
    </source>
</evidence>